<evidence type="ECO:0000256" key="1">
    <source>
        <dbReference type="SAM" id="MobiDB-lite"/>
    </source>
</evidence>
<feature type="compositionally biased region" description="Low complexity" evidence="1">
    <location>
        <begin position="211"/>
        <end position="226"/>
    </location>
</feature>
<dbReference type="PANTHER" id="PTHR37988:SF1">
    <property type="entry name" value="UPF0592 MEMBRANE PROTEIN C7D4.03C"/>
    <property type="match status" value="1"/>
</dbReference>
<feature type="region of interest" description="Disordered" evidence="1">
    <location>
        <begin position="25"/>
        <end position="92"/>
    </location>
</feature>
<accession>A0A3N4KF72</accession>
<gene>
    <name evidence="2" type="ORF">P167DRAFT_368668</name>
</gene>
<dbReference type="AlphaFoldDB" id="A0A3N4KF72"/>
<feature type="compositionally biased region" description="Pro residues" evidence="1">
    <location>
        <begin position="38"/>
        <end position="50"/>
    </location>
</feature>
<keyword evidence="3" id="KW-1185">Reference proteome</keyword>
<dbReference type="InterPro" id="IPR013887">
    <property type="entry name" value="UPF0592"/>
</dbReference>
<dbReference type="InParanoid" id="A0A3N4KF72"/>
<proteinExistence type="predicted"/>
<name>A0A3N4KF72_9PEZI</name>
<dbReference type="Proteomes" id="UP000277580">
    <property type="component" value="Unassembled WGS sequence"/>
</dbReference>
<evidence type="ECO:0000313" key="2">
    <source>
        <dbReference type="EMBL" id="RPB07992.1"/>
    </source>
</evidence>
<dbReference type="Pfam" id="PF08578">
    <property type="entry name" value="DUF1765"/>
    <property type="match status" value="1"/>
</dbReference>
<dbReference type="EMBL" id="ML119170">
    <property type="protein sequence ID" value="RPB07992.1"/>
    <property type="molecule type" value="Genomic_DNA"/>
</dbReference>
<feature type="region of interest" description="Disordered" evidence="1">
    <location>
        <begin position="146"/>
        <end position="281"/>
    </location>
</feature>
<sequence length="1127" mass="124967">MTMAASSAAVAETAAVPQRGFSFRRASRRLSLSKTKAPAPPPEVLPPIPVLPITASTSAPPAIHTGPPPRLSLSFRSPSKTRRDTGDFSSSTQVALSSIDGLKSRDFVKEIPTAIITTNENPFEQSEKPSSTPLTTLDEVVADTPSLQPSATFEVDTSTEKGQPRITISTFLKSPDVIKDTSYQHPALSSSSSAPDLLDLSTHPASETFRRSWSSPSVSRSTSPGSRDGRNSRDEEEYVTGSSVSSSSPTNSGEQDEFNSDKNDLPVRPGLSRTPSTMSKMTRRPLSVFMKSSASEPSIPIMAEKAGINKKVKDEIFEAFRLLENDFQRFQSKSSVQKANVLRQSLLPFLRKYHQQSSVNISPDELDKRVRSLHRWWTGLLAQLRNRNSQAIAGADRPAYLEGISGLMSRPEWRAAPSSFAPLSQKCPSSSKSQSTSSLASTSSAYSVQKSVQHNIKVLFTRTLFDTLAYTVEKMGLRTVPPSLVAFGGKVLAYAFYFCSGVAEMLIRLLGIQAATVRRVLPEFGVGRGINLSGVAEGIIADFPETLQSLGFTTLASTLRQMKQPTKLPIGGSQVDWYGPWTNRWCGRDSDLLFVFLKYYHILLCDYLPPNISATARIAAPGYVLVHAHVLSILDTTIHRKPTSGPEPSASTTFEDMLANATAAIPMTARNILRTMAENKMVVLLRDMVTDKTNCSDKCRELYAESFMGMLKAAVKKTRVFDADACFTLCDLMEEVLPIFSQAEMISGAQMVDWSFWMDVVKQMSESHNNMTELRLVAFVYTSWDVIVEDEERKRALCLEWLLSKPTWERFFCHWCPMVRAYFMRLVCWRLARCEGSESALDQEILETLLLRLRISYAHYQRLRDTAEIKNGALPSTAPCLPAPCRRLVILRNDIMTTPQGVLLDGIIPTAIPILNPEPAKRSNPSTSSVSSAISDAQSVLSDTSTETTQSTETVISTFSRRWSQIRNVIGFRSAATQSESTPEPTSPETPPFRKRTSSLTSTNVSPKRETTPPKPPVPQKKTTFKFSIEWMERPPYGNRDRKLGLPRLPAPAQTFLDSNSKKSFEIDMSGCHSYGSQWTYAGRALAEWVLVVVEYENFFERRKMEGKECDKDVETPSLGVDSARKF</sequence>
<reference evidence="2 3" key="1">
    <citation type="journal article" date="2018" name="Nat. Ecol. Evol.">
        <title>Pezizomycetes genomes reveal the molecular basis of ectomycorrhizal truffle lifestyle.</title>
        <authorList>
            <person name="Murat C."/>
            <person name="Payen T."/>
            <person name="Noel B."/>
            <person name="Kuo A."/>
            <person name="Morin E."/>
            <person name="Chen J."/>
            <person name="Kohler A."/>
            <person name="Krizsan K."/>
            <person name="Balestrini R."/>
            <person name="Da Silva C."/>
            <person name="Montanini B."/>
            <person name="Hainaut M."/>
            <person name="Levati E."/>
            <person name="Barry K.W."/>
            <person name="Belfiori B."/>
            <person name="Cichocki N."/>
            <person name="Clum A."/>
            <person name="Dockter R.B."/>
            <person name="Fauchery L."/>
            <person name="Guy J."/>
            <person name="Iotti M."/>
            <person name="Le Tacon F."/>
            <person name="Lindquist E.A."/>
            <person name="Lipzen A."/>
            <person name="Malagnac F."/>
            <person name="Mello A."/>
            <person name="Molinier V."/>
            <person name="Miyauchi S."/>
            <person name="Poulain J."/>
            <person name="Riccioni C."/>
            <person name="Rubini A."/>
            <person name="Sitrit Y."/>
            <person name="Splivallo R."/>
            <person name="Traeger S."/>
            <person name="Wang M."/>
            <person name="Zifcakova L."/>
            <person name="Wipf D."/>
            <person name="Zambonelli A."/>
            <person name="Paolocci F."/>
            <person name="Nowrousian M."/>
            <person name="Ottonello S."/>
            <person name="Baldrian P."/>
            <person name="Spatafora J.W."/>
            <person name="Henrissat B."/>
            <person name="Nagy L.G."/>
            <person name="Aury J.M."/>
            <person name="Wincker P."/>
            <person name="Grigoriev I.V."/>
            <person name="Bonfante P."/>
            <person name="Martin F.M."/>
        </authorList>
    </citation>
    <scope>NUCLEOTIDE SEQUENCE [LARGE SCALE GENOMIC DNA]</scope>
    <source>
        <strain evidence="2 3">CCBAS932</strain>
    </source>
</reference>
<protein>
    <submittedName>
        <fullName evidence="2">DUF1765-domain-containing protein</fullName>
    </submittedName>
</protein>
<dbReference type="PANTHER" id="PTHR37988">
    <property type="entry name" value="UPF0592 MEMBRANE PROTEIN C7D4.03C"/>
    <property type="match status" value="1"/>
</dbReference>
<organism evidence="2 3">
    <name type="scientific">Morchella conica CCBAS932</name>
    <dbReference type="NCBI Taxonomy" id="1392247"/>
    <lineage>
        <taxon>Eukaryota</taxon>
        <taxon>Fungi</taxon>
        <taxon>Dikarya</taxon>
        <taxon>Ascomycota</taxon>
        <taxon>Pezizomycotina</taxon>
        <taxon>Pezizomycetes</taxon>
        <taxon>Pezizales</taxon>
        <taxon>Morchellaceae</taxon>
        <taxon>Morchella</taxon>
    </lineage>
</organism>
<dbReference type="OrthoDB" id="296767at2759"/>
<feature type="compositionally biased region" description="Low complexity" evidence="1">
    <location>
        <begin position="923"/>
        <end position="956"/>
    </location>
</feature>
<feature type="region of interest" description="Disordered" evidence="1">
    <location>
        <begin position="918"/>
        <end position="956"/>
    </location>
</feature>
<feature type="compositionally biased region" description="Low complexity" evidence="1">
    <location>
        <begin position="186"/>
        <end position="201"/>
    </location>
</feature>
<evidence type="ECO:0000313" key="3">
    <source>
        <dbReference type="Proteomes" id="UP000277580"/>
    </source>
</evidence>
<dbReference type="STRING" id="1392247.A0A3N4KF72"/>
<feature type="region of interest" description="Disordered" evidence="1">
    <location>
        <begin position="974"/>
        <end position="1024"/>
    </location>
</feature>